<evidence type="ECO:0000256" key="3">
    <source>
        <dbReference type="ARBA" id="ARBA00023163"/>
    </source>
</evidence>
<reference evidence="5" key="1">
    <citation type="submission" date="2020-10" db="EMBL/GenBank/DDBJ databases">
        <authorList>
            <person name="Gilroy R."/>
        </authorList>
    </citation>
    <scope>NUCLEOTIDE SEQUENCE</scope>
    <source>
        <strain evidence="5">10406</strain>
    </source>
</reference>
<comment type="caution">
    <text evidence="5">The sequence shown here is derived from an EMBL/GenBank/DDBJ whole genome shotgun (WGS) entry which is preliminary data.</text>
</comment>
<dbReference type="InterPro" id="IPR003313">
    <property type="entry name" value="AraC-bd"/>
</dbReference>
<gene>
    <name evidence="5" type="ORF">IAC73_04870</name>
</gene>
<evidence type="ECO:0000313" key="5">
    <source>
        <dbReference type="EMBL" id="HIU99154.1"/>
    </source>
</evidence>
<dbReference type="PANTHER" id="PTHR43280">
    <property type="entry name" value="ARAC-FAMILY TRANSCRIPTIONAL REGULATOR"/>
    <property type="match status" value="1"/>
</dbReference>
<dbReference type="PRINTS" id="PR00032">
    <property type="entry name" value="HTHARAC"/>
</dbReference>
<evidence type="ECO:0000313" key="6">
    <source>
        <dbReference type="Proteomes" id="UP000886857"/>
    </source>
</evidence>
<keyword evidence="1" id="KW-0805">Transcription regulation</keyword>
<dbReference type="SUPFAM" id="SSF46689">
    <property type="entry name" value="Homeodomain-like"/>
    <property type="match status" value="2"/>
</dbReference>
<feature type="domain" description="HTH araC/xylS-type" evidence="4">
    <location>
        <begin position="193"/>
        <end position="290"/>
    </location>
</feature>
<dbReference type="GO" id="GO:0043565">
    <property type="term" value="F:sequence-specific DNA binding"/>
    <property type="evidence" value="ECO:0007669"/>
    <property type="project" value="InterPro"/>
</dbReference>
<dbReference type="SMART" id="SM00342">
    <property type="entry name" value="HTH_ARAC"/>
    <property type="match status" value="1"/>
</dbReference>
<dbReference type="InterPro" id="IPR037923">
    <property type="entry name" value="HTH-like"/>
</dbReference>
<dbReference type="InterPro" id="IPR020449">
    <property type="entry name" value="Tscrpt_reg_AraC-type_HTH"/>
</dbReference>
<dbReference type="AlphaFoldDB" id="A0A9D1SWB3"/>
<keyword evidence="3" id="KW-0804">Transcription</keyword>
<reference evidence="5" key="2">
    <citation type="journal article" date="2021" name="PeerJ">
        <title>Extensive microbial diversity within the chicken gut microbiome revealed by metagenomics and culture.</title>
        <authorList>
            <person name="Gilroy R."/>
            <person name="Ravi A."/>
            <person name="Getino M."/>
            <person name="Pursley I."/>
            <person name="Horton D.L."/>
            <person name="Alikhan N.F."/>
            <person name="Baker D."/>
            <person name="Gharbi K."/>
            <person name="Hall N."/>
            <person name="Watson M."/>
            <person name="Adriaenssens E.M."/>
            <person name="Foster-Nyarko E."/>
            <person name="Jarju S."/>
            <person name="Secka A."/>
            <person name="Antonio M."/>
            <person name="Oren A."/>
            <person name="Chaudhuri R.R."/>
            <person name="La Ragione R."/>
            <person name="Hildebrand F."/>
            <person name="Pallen M.J."/>
        </authorList>
    </citation>
    <scope>NUCLEOTIDE SEQUENCE</scope>
    <source>
        <strain evidence="5">10406</strain>
    </source>
</reference>
<evidence type="ECO:0000256" key="1">
    <source>
        <dbReference type="ARBA" id="ARBA00023015"/>
    </source>
</evidence>
<dbReference type="EMBL" id="DVOE01000074">
    <property type="protein sequence ID" value="HIU99154.1"/>
    <property type="molecule type" value="Genomic_DNA"/>
</dbReference>
<dbReference type="Pfam" id="PF02311">
    <property type="entry name" value="AraC_binding"/>
    <property type="match status" value="1"/>
</dbReference>
<keyword evidence="2" id="KW-0238">DNA-binding</keyword>
<proteinExistence type="predicted"/>
<protein>
    <submittedName>
        <fullName evidence="5">Helix-turn-helix domain-containing protein</fullName>
    </submittedName>
</protein>
<dbReference type="InterPro" id="IPR009057">
    <property type="entry name" value="Homeodomain-like_sf"/>
</dbReference>
<dbReference type="Proteomes" id="UP000886857">
    <property type="component" value="Unassembled WGS sequence"/>
</dbReference>
<dbReference type="PANTHER" id="PTHR43280:SF34">
    <property type="entry name" value="ARAC-FAMILY TRANSCRIPTIONAL REGULATOR"/>
    <property type="match status" value="1"/>
</dbReference>
<organism evidence="5 6">
    <name type="scientific">Candidatus Limadaptatus stercoripullorum</name>
    <dbReference type="NCBI Taxonomy" id="2840846"/>
    <lineage>
        <taxon>Bacteria</taxon>
        <taxon>Bacillati</taxon>
        <taxon>Bacillota</taxon>
        <taxon>Clostridia</taxon>
        <taxon>Eubacteriales</taxon>
        <taxon>Candidatus Limadaptatus</taxon>
    </lineage>
</organism>
<accession>A0A9D1SWB3</accession>
<dbReference type="Gene3D" id="2.60.120.10">
    <property type="entry name" value="Jelly Rolls"/>
    <property type="match status" value="1"/>
</dbReference>
<dbReference type="PROSITE" id="PS01124">
    <property type="entry name" value="HTH_ARAC_FAMILY_2"/>
    <property type="match status" value="1"/>
</dbReference>
<name>A0A9D1SWB3_9FIRM</name>
<sequence length="297" mass="34587">MRRTKRAAEWNSSQFMTCLDYEINYYSDRDFGEVELHSHDFFELYFFLGGGADYLVENMHYRLLPGDMLLIPPGNLHRPDLLSADEEYRRIVLWLNPRYVKRLSTPATDLAEAFAICAARKDYLLRESEVARRVEDLLFDLNERDPGEKFGDDVECEIRVREILLTLTRTLKESALLSPGDTLRRARADATVTEIIEFIDANLEGDLSLDSVAEKMFLNKFYLARLFKRETDTTLHRFILKKRLLLSKKLIESGLPIVEVYARCGFKDYSHFFRAFKGEYGITPRQYHAAVTEGEPQ</sequence>
<dbReference type="SUPFAM" id="SSF51215">
    <property type="entry name" value="Regulatory protein AraC"/>
    <property type="match status" value="1"/>
</dbReference>
<dbReference type="GO" id="GO:0003700">
    <property type="term" value="F:DNA-binding transcription factor activity"/>
    <property type="evidence" value="ECO:0007669"/>
    <property type="project" value="InterPro"/>
</dbReference>
<dbReference type="InterPro" id="IPR018060">
    <property type="entry name" value="HTH_AraC"/>
</dbReference>
<dbReference type="InterPro" id="IPR014710">
    <property type="entry name" value="RmlC-like_jellyroll"/>
</dbReference>
<evidence type="ECO:0000256" key="2">
    <source>
        <dbReference type="ARBA" id="ARBA00023125"/>
    </source>
</evidence>
<evidence type="ECO:0000259" key="4">
    <source>
        <dbReference type="PROSITE" id="PS01124"/>
    </source>
</evidence>
<dbReference type="Pfam" id="PF12833">
    <property type="entry name" value="HTH_18"/>
    <property type="match status" value="1"/>
</dbReference>
<dbReference type="Gene3D" id="1.10.10.60">
    <property type="entry name" value="Homeodomain-like"/>
    <property type="match status" value="2"/>
</dbReference>